<gene>
    <name evidence="3" type="ORF">Scaly_2431900</name>
</gene>
<feature type="domain" description="Reverse transcriptase Ty1/copia-type" evidence="1">
    <location>
        <begin position="510"/>
        <end position="591"/>
    </location>
</feature>
<sequence>MKRESPSDILAHPPSVCIPPQSLELERERNVLLAGELMRGLLISGDKQLLASLFQEQLEGMASSYLLKERIPTGNQPQDKELKKLRKEVIGHEGALKKTIAKVELDFPNAEDGQHYLESLQRTIYGEWYSPNGEKPSFLNIGTAMEDVPEPFTPTPAGDDLTPKLRKRAAHILSLAASHLLSGRNLSSSHLTTGIPKYSAEEIVGTARGALGSGRYYMVMCLVRQTSKELACLERQSALIFSSKRICIWHARLGHISQDRIKRLVDSKSLEIDNLDNIRAYACGPLNTQIRGGFSYFITFSDDHSRYSYVYLMRYKSEAFVRSIGYPNETAGYYFYDPSKQKVFVSRNAVFLERGYIADTRRDELLLEESNEASQSNAGISSAPTIFTNNVPVLRRSARVPQPPERYKWVYKCKIGADGEVTTFKARLVAKGYTQRPGVDFEETFSLIAMAKPKRIMLAITAWYDYKIWQMDVKTVFLNGFVEEEIYMDQPEGFTVIGEEQKNNFDPCVYKKVSESSIAFLVLYVDDILLIGNDVKMLGNTKAWLSTQFSMKDLGEAFYILGIKIFGDISKRIVGMTQNSNVEKVLKSGELILEGYSDASFQSDDDDAISRSGFVFKLNGGMVAWKSSK</sequence>
<evidence type="ECO:0000259" key="2">
    <source>
        <dbReference type="Pfam" id="PF25597"/>
    </source>
</evidence>
<feature type="domain" description="Reverse transcriptase Ty1/copia-type" evidence="1">
    <location>
        <begin position="407"/>
        <end position="502"/>
    </location>
</feature>
<accession>A0AAW2M0R2</accession>
<dbReference type="InterPro" id="IPR013103">
    <property type="entry name" value="RVT_2"/>
</dbReference>
<proteinExistence type="predicted"/>
<reference evidence="3" key="1">
    <citation type="submission" date="2020-06" db="EMBL/GenBank/DDBJ databases">
        <authorList>
            <person name="Li T."/>
            <person name="Hu X."/>
            <person name="Zhang T."/>
            <person name="Song X."/>
            <person name="Zhang H."/>
            <person name="Dai N."/>
            <person name="Sheng W."/>
            <person name="Hou X."/>
            <person name="Wei L."/>
        </authorList>
    </citation>
    <scope>NUCLEOTIDE SEQUENCE</scope>
    <source>
        <strain evidence="3">KEN8</strain>
        <tissue evidence="3">Leaf</tissue>
    </source>
</reference>
<dbReference type="InterPro" id="IPR057670">
    <property type="entry name" value="SH3_retrovirus"/>
</dbReference>
<dbReference type="Pfam" id="PF07727">
    <property type="entry name" value="RVT_2"/>
    <property type="match status" value="2"/>
</dbReference>
<dbReference type="AlphaFoldDB" id="A0AAW2M0R2"/>
<reference evidence="3" key="2">
    <citation type="journal article" date="2024" name="Plant">
        <title>Genomic evolution and insights into agronomic trait innovations of Sesamum species.</title>
        <authorList>
            <person name="Miao H."/>
            <person name="Wang L."/>
            <person name="Qu L."/>
            <person name="Liu H."/>
            <person name="Sun Y."/>
            <person name="Le M."/>
            <person name="Wang Q."/>
            <person name="Wei S."/>
            <person name="Zheng Y."/>
            <person name="Lin W."/>
            <person name="Duan Y."/>
            <person name="Cao H."/>
            <person name="Xiong S."/>
            <person name="Wang X."/>
            <person name="Wei L."/>
            <person name="Li C."/>
            <person name="Ma Q."/>
            <person name="Ju M."/>
            <person name="Zhao R."/>
            <person name="Li G."/>
            <person name="Mu C."/>
            <person name="Tian Q."/>
            <person name="Mei H."/>
            <person name="Zhang T."/>
            <person name="Gao T."/>
            <person name="Zhang H."/>
        </authorList>
    </citation>
    <scope>NUCLEOTIDE SEQUENCE</scope>
    <source>
        <strain evidence="3">KEN8</strain>
    </source>
</reference>
<dbReference type="Pfam" id="PF25597">
    <property type="entry name" value="SH3_retrovirus"/>
    <property type="match status" value="1"/>
</dbReference>
<feature type="domain" description="Retroviral polymerase SH3-like" evidence="2">
    <location>
        <begin position="324"/>
        <end position="354"/>
    </location>
</feature>
<comment type="caution">
    <text evidence="3">The sequence shown here is derived from an EMBL/GenBank/DDBJ whole genome shotgun (WGS) entry which is preliminary data.</text>
</comment>
<evidence type="ECO:0000259" key="1">
    <source>
        <dbReference type="Pfam" id="PF07727"/>
    </source>
</evidence>
<organism evidence="3">
    <name type="scientific">Sesamum calycinum</name>
    <dbReference type="NCBI Taxonomy" id="2727403"/>
    <lineage>
        <taxon>Eukaryota</taxon>
        <taxon>Viridiplantae</taxon>
        <taxon>Streptophyta</taxon>
        <taxon>Embryophyta</taxon>
        <taxon>Tracheophyta</taxon>
        <taxon>Spermatophyta</taxon>
        <taxon>Magnoliopsida</taxon>
        <taxon>eudicotyledons</taxon>
        <taxon>Gunneridae</taxon>
        <taxon>Pentapetalae</taxon>
        <taxon>asterids</taxon>
        <taxon>lamiids</taxon>
        <taxon>Lamiales</taxon>
        <taxon>Pedaliaceae</taxon>
        <taxon>Sesamum</taxon>
    </lineage>
</organism>
<dbReference type="EMBL" id="JACGWM010000015">
    <property type="protein sequence ID" value="KAL0324648.1"/>
    <property type="molecule type" value="Genomic_DNA"/>
</dbReference>
<evidence type="ECO:0000313" key="3">
    <source>
        <dbReference type="EMBL" id="KAL0324648.1"/>
    </source>
</evidence>
<name>A0AAW2M0R2_9LAMI</name>
<protein>
    <submittedName>
        <fullName evidence="3">Retrovirus-related Pol polyprotein from transposon RE1</fullName>
    </submittedName>
</protein>